<evidence type="ECO:0000313" key="2">
    <source>
        <dbReference type="Proteomes" id="UP000033881"/>
    </source>
</evidence>
<name>A0A0G0M903_9BACT</name>
<dbReference type="EMBL" id="LBWB01000011">
    <property type="protein sequence ID" value="KKR00584.1"/>
    <property type="molecule type" value="Genomic_DNA"/>
</dbReference>
<organism evidence="1 2">
    <name type="scientific">Candidatus Woesebacteria bacterium GW2011_GWB1_39_12</name>
    <dbReference type="NCBI Taxonomy" id="1618574"/>
    <lineage>
        <taxon>Bacteria</taxon>
        <taxon>Candidatus Woeseibacteriota</taxon>
    </lineage>
</organism>
<protein>
    <submittedName>
        <fullName evidence="1">Uncharacterized protein</fullName>
    </submittedName>
</protein>
<dbReference type="Proteomes" id="UP000033881">
    <property type="component" value="Unassembled WGS sequence"/>
</dbReference>
<evidence type="ECO:0000313" key="1">
    <source>
        <dbReference type="EMBL" id="KKR00584.1"/>
    </source>
</evidence>
<gene>
    <name evidence="1" type="ORF">UT24_C0011G0037</name>
</gene>
<dbReference type="STRING" id="1618574.UT24_C0011G0037"/>
<dbReference type="AlphaFoldDB" id="A0A0G0M903"/>
<proteinExistence type="predicted"/>
<reference evidence="1 2" key="1">
    <citation type="journal article" date="2015" name="Nature">
        <title>rRNA introns, odd ribosomes, and small enigmatic genomes across a large radiation of phyla.</title>
        <authorList>
            <person name="Brown C.T."/>
            <person name="Hug L.A."/>
            <person name="Thomas B.C."/>
            <person name="Sharon I."/>
            <person name="Castelle C.J."/>
            <person name="Singh A."/>
            <person name="Wilkins M.J."/>
            <person name="Williams K.H."/>
            <person name="Banfield J.F."/>
        </authorList>
    </citation>
    <scope>NUCLEOTIDE SEQUENCE [LARGE SCALE GENOMIC DNA]</scope>
</reference>
<accession>A0A0G0M903</accession>
<sequence length="102" mass="12645">MNNWKLDVNMNRRMMTELVKEQALIRYALKNHQSEKKDYDLFFEVCFRIFAIEEYLIRLKNSELVEKEEVFRTIFDIDQRIVEIEQKFMKFLTDIERRATEQ</sequence>
<comment type="caution">
    <text evidence="1">The sequence shown here is derived from an EMBL/GenBank/DDBJ whole genome shotgun (WGS) entry which is preliminary data.</text>
</comment>